<keyword evidence="1" id="KW-0456">Lyase</keyword>
<dbReference type="CDD" id="cd06558">
    <property type="entry name" value="crotonase-like"/>
    <property type="match status" value="1"/>
</dbReference>
<dbReference type="PANTHER" id="PTHR11941">
    <property type="entry name" value="ENOYL-COA HYDRATASE-RELATED"/>
    <property type="match status" value="1"/>
</dbReference>
<comment type="caution">
    <text evidence="2">The sequence shown here is derived from an EMBL/GenBank/DDBJ whole genome shotgun (WGS) entry which is preliminary data.</text>
</comment>
<proteinExistence type="predicted"/>
<dbReference type="GO" id="GO:0005829">
    <property type="term" value="C:cytosol"/>
    <property type="evidence" value="ECO:0007669"/>
    <property type="project" value="TreeGrafter"/>
</dbReference>
<reference evidence="2" key="1">
    <citation type="submission" date="2022-07" db="EMBL/GenBank/DDBJ databases">
        <title>Genome analysis of Parmales, a sister group of diatoms, reveals the evolutionary specialization of diatoms from phago-mixotrophs to photoautotrophs.</title>
        <authorList>
            <person name="Ban H."/>
            <person name="Sato S."/>
            <person name="Yoshikawa S."/>
            <person name="Kazumasa Y."/>
            <person name="Nakamura Y."/>
            <person name="Ichinomiya M."/>
            <person name="Saitoh K."/>
            <person name="Sato N."/>
            <person name="Blanc-Mathieu R."/>
            <person name="Endo H."/>
            <person name="Kuwata A."/>
            <person name="Ogata H."/>
        </authorList>
    </citation>
    <scope>NUCLEOTIDE SEQUENCE</scope>
</reference>
<dbReference type="PANTHER" id="PTHR11941:SF27">
    <property type="entry name" value="ETHYLMALONYL-COA DECARBOXYLASE"/>
    <property type="match status" value="1"/>
</dbReference>
<dbReference type="InterPro" id="IPR029045">
    <property type="entry name" value="ClpP/crotonase-like_dom_sf"/>
</dbReference>
<evidence type="ECO:0000313" key="2">
    <source>
        <dbReference type="EMBL" id="GMI05368.1"/>
    </source>
</evidence>
<accession>A0A9W7CGK0</accession>
<keyword evidence="3" id="KW-1185">Reference proteome</keyword>
<dbReference type="Proteomes" id="UP001165082">
    <property type="component" value="Unassembled WGS sequence"/>
</dbReference>
<evidence type="ECO:0000256" key="1">
    <source>
        <dbReference type="ARBA" id="ARBA00023239"/>
    </source>
</evidence>
<evidence type="ECO:0000313" key="3">
    <source>
        <dbReference type="Proteomes" id="UP001165082"/>
    </source>
</evidence>
<gene>
    <name evidence="2" type="ORF">TrRE_jg12770</name>
</gene>
<dbReference type="GO" id="GO:0016829">
    <property type="term" value="F:lyase activity"/>
    <property type="evidence" value="ECO:0007669"/>
    <property type="project" value="UniProtKB-KW"/>
</dbReference>
<evidence type="ECO:0008006" key="4">
    <source>
        <dbReference type="Google" id="ProtNLM"/>
    </source>
</evidence>
<sequence>MLDSPETRNALSPSMMLELGEAVDKSKDSPFVVLTGADGSFCSGANIALAAKELMSTEGGIAMNKLMSEVTGNLSKLGAVSFSAIDGAAFGGGAELASATDFRVLGGKNHSRVKFVQSMMGVTPGWGGGARLVEIVGRKEALRLLLTHKEIKDSNHPFIDWQAPEGVSALAYTEQLIDKILNKVDPQVVRATKQMTGEGGEEHDIFASLWGGEAHREAFERALR</sequence>
<organism evidence="2 3">
    <name type="scientific">Triparma retinervis</name>
    <dbReference type="NCBI Taxonomy" id="2557542"/>
    <lineage>
        <taxon>Eukaryota</taxon>
        <taxon>Sar</taxon>
        <taxon>Stramenopiles</taxon>
        <taxon>Ochrophyta</taxon>
        <taxon>Bolidophyceae</taxon>
        <taxon>Parmales</taxon>
        <taxon>Triparmaceae</taxon>
        <taxon>Triparma</taxon>
    </lineage>
</organism>
<dbReference type="AlphaFoldDB" id="A0A9W7CGK0"/>
<dbReference type="OrthoDB" id="448450at2759"/>
<dbReference type="Pfam" id="PF00378">
    <property type="entry name" value="ECH_1"/>
    <property type="match status" value="1"/>
</dbReference>
<dbReference type="Gene3D" id="3.90.226.10">
    <property type="entry name" value="2-enoyl-CoA Hydratase, Chain A, domain 1"/>
    <property type="match status" value="1"/>
</dbReference>
<dbReference type="InterPro" id="IPR001753">
    <property type="entry name" value="Enoyl-CoA_hydra/iso"/>
</dbReference>
<dbReference type="SUPFAM" id="SSF52096">
    <property type="entry name" value="ClpP/crotonase"/>
    <property type="match status" value="1"/>
</dbReference>
<dbReference type="EMBL" id="BRXZ01000111">
    <property type="protein sequence ID" value="GMI05368.1"/>
    <property type="molecule type" value="Genomic_DNA"/>
</dbReference>
<name>A0A9W7CGK0_9STRA</name>
<protein>
    <recommendedName>
        <fullName evidence="4">Enoyl-CoA hydratase</fullName>
    </recommendedName>
</protein>
<dbReference type="GO" id="GO:0006635">
    <property type="term" value="P:fatty acid beta-oxidation"/>
    <property type="evidence" value="ECO:0007669"/>
    <property type="project" value="TreeGrafter"/>
</dbReference>